<evidence type="ECO:0000313" key="3">
    <source>
        <dbReference type="Proteomes" id="UP000593562"/>
    </source>
</evidence>
<dbReference type="SUPFAM" id="SSF53098">
    <property type="entry name" value="Ribonuclease H-like"/>
    <property type="match status" value="1"/>
</dbReference>
<sequence length="122" mass="13457">MKNLLLLMTLIHEGPSDILNSSTVELKAIKTALENSVKGGALDNHNIIVESDSFTVVNWLQKGSDTPWSLTQDLNAIRNSCTILSNITVNHVWRESNHVTDALAKQGASRKELFMAWISVEG</sequence>
<dbReference type="InterPro" id="IPR036397">
    <property type="entry name" value="RNaseH_sf"/>
</dbReference>
<gene>
    <name evidence="2" type="ORF">HS088_TW13G00651</name>
</gene>
<dbReference type="PANTHER" id="PTHR47723:SF19">
    <property type="entry name" value="POLYNUCLEOTIDYL TRANSFERASE, RIBONUCLEASE H-LIKE SUPERFAMILY PROTEIN"/>
    <property type="match status" value="1"/>
</dbReference>
<dbReference type="GO" id="GO:0004523">
    <property type="term" value="F:RNA-DNA hybrid ribonuclease activity"/>
    <property type="evidence" value="ECO:0007669"/>
    <property type="project" value="InterPro"/>
</dbReference>
<proteinExistence type="predicted"/>
<dbReference type="PANTHER" id="PTHR47723">
    <property type="entry name" value="OS05G0353850 PROTEIN"/>
    <property type="match status" value="1"/>
</dbReference>
<dbReference type="GO" id="GO:0003676">
    <property type="term" value="F:nucleic acid binding"/>
    <property type="evidence" value="ECO:0007669"/>
    <property type="project" value="InterPro"/>
</dbReference>
<keyword evidence="3" id="KW-1185">Reference proteome</keyword>
<dbReference type="Gene3D" id="3.30.420.10">
    <property type="entry name" value="Ribonuclease H-like superfamily/Ribonuclease H"/>
    <property type="match status" value="1"/>
</dbReference>
<dbReference type="EMBL" id="JAAARO010000013">
    <property type="protein sequence ID" value="KAF5737761.1"/>
    <property type="molecule type" value="Genomic_DNA"/>
</dbReference>
<protein>
    <recommendedName>
        <fullName evidence="1">RNase H type-1 domain-containing protein</fullName>
    </recommendedName>
</protein>
<organism evidence="2 3">
    <name type="scientific">Tripterygium wilfordii</name>
    <name type="common">Thunder God vine</name>
    <dbReference type="NCBI Taxonomy" id="458696"/>
    <lineage>
        <taxon>Eukaryota</taxon>
        <taxon>Viridiplantae</taxon>
        <taxon>Streptophyta</taxon>
        <taxon>Embryophyta</taxon>
        <taxon>Tracheophyta</taxon>
        <taxon>Spermatophyta</taxon>
        <taxon>Magnoliopsida</taxon>
        <taxon>eudicotyledons</taxon>
        <taxon>Gunneridae</taxon>
        <taxon>Pentapetalae</taxon>
        <taxon>rosids</taxon>
        <taxon>fabids</taxon>
        <taxon>Celastrales</taxon>
        <taxon>Celastraceae</taxon>
        <taxon>Tripterygium</taxon>
    </lineage>
</organism>
<dbReference type="CDD" id="cd06222">
    <property type="entry name" value="RNase_H_like"/>
    <property type="match status" value="1"/>
</dbReference>
<evidence type="ECO:0000259" key="1">
    <source>
        <dbReference type="Pfam" id="PF13456"/>
    </source>
</evidence>
<evidence type="ECO:0000313" key="2">
    <source>
        <dbReference type="EMBL" id="KAF5737761.1"/>
    </source>
</evidence>
<accession>A0A7J7CUL3</accession>
<feature type="domain" description="RNase H type-1" evidence="1">
    <location>
        <begin position="20"/>
        <end position="106"/>
    </location>
</feature>
<dbReference type="AlphaFoldDB" id="A0A7J7CUL3"/>
<dbReference type="InterPro" id="IPR002156">
    <property type="entry name" value="RNaseH_domain"/>
</dbReference>
<comment type="caution">
    <text evidence="2">The sequence shown here is derived from an EMBL/GenBank/DDBJ whole genome shotgun (WGS) entry which is preliminary data.</text>
</comment>
<dbReference type="Proteomes" id="UP000593562">
    <property type="component" value="Unassembled WGS sequence"/>
</dbReference>
<dbReference type="InParanoid" id="A0A7J7CUL3"/>
<dbReference type="InterPro" id="IPR053151">
    <property type="entry name" value="RNase_H-like"/>
</dbReference>
<name>A0A7J7CUL3_TRIWF</name>
<dbReference type="Pfam" id="PF13456">
    <property type="entry name" value="RVT_3"/>
    <property type="match status" value="1"/>
</dbReference>
<reference evidence="2 3" key="1">
    <citation type="journal article" date="2020" name="Nat. Commun.">
        <title>Genome of Tripterygium wilfordii and identification of cytochrome P450 involved in triptolide biosynthesis.</title>
        <authorList>
            <person name="Tu L."/>
            <person name="Su P."/>
            <person name="Zhang Z."/>
            <person name="Gao L."/>
            <person name="Wang J."/>
            <person name="Hu T."/>
            <person name="Zhou J."/>
            <person name="Zhang Y."/>
            <person name="Zhao Y."/>
            <person name="Liu Y."/>
            <person name="Song Y."/>
            <person name="Tong Y."/>
            <person name="Lu Y."/>
            <person name="Yang J."/>
            <person name="Xu C."/>
            <person name="Jia M."/>
            <person name="Peters R.J."/>
            <person name="Huang L."/>
            <person name="Gao W."/>
        </authorList>
    </citation>
    <scope>NUCLEOTIDE SEQUENCE [LARGE SCALE GENOMIC DNA]</scope>
    <source>
        <strain evidence="3">cv. XIE 37</strain>
        <tissue evidence="2">Leaf</tissue>
    </source>
</reference>
<dbReference type="InterPro" id="IPR012337">
    <property type="entry name" value="RNaseH-like_sf"/>
</dbReference>
<dbReference type="InterPro" id="IPR044730">
    <property type="entry name" value="RNase_H-like_dom_plant"/>
</dbReference>